<comment type="caution">
    <text evidence="3">The sequence shown here is derived from an EMBL/GenBank/DDBJ whole genome shotgun (WGS) entry which is preliminary data.</text>
</comment>
<keyword evidence="4" id="KW-1185">Reference proteome</keyword>
<evidence type="ECO:0000259" key="2">
    <source>
        <dbReference type="SMART" id="SM00867"/>
    </source>
</evidence>
<dbReference type="PANTHER" id="PTHR34406:SF1">
    <property type="entry name" value="PROTEIN YCEI"/>
    <property type="match status" value="1"/>
</dbReference>
<dbReference type="InterPro" id="IPR036761">
    <property type="entry name" value="TTHA0802/YceI-like_sf"/>
</dbReference>
<evidence type="ECO:0000256" key="1">
    <source>
        <dbReference type="ARBA" id="ARBA00008812"/>
    </source>
</evidence>
<dbReference type="PANTHER" id="PTHR34406">
    <property type="entry name" value="PROTEIN YCEI"/>
    <property type="match status" value="1"/>
</dbReference>
<accession>A0ABT6C721</accession>
<dbReference type="SMART" id="SM00867">
    <property type="entry name" value="YceI"/>
    <property type="match status" value="1"/>
</dbReference>
<evidence type="ECO:0000313" key="4">
    <source>
        <dbReference type="Proteomes" id="UP001528912"/>
    </source>
</evidence>
<organism evidence="3 4">
    <name type="scientific">Luteipulveratus flavus</name>
    <dbReference type="NCBI Taxonomy" id="3031728"/>
    <lineage>
        <taxon>Bacteria</taxon>
        <taxon>Bacillati</taxon>
        <taxon>Actinomycetota</taxon>
        <taxon>Actinomycetes</taxon>
        <taxon>Micrococcales</taxon>
        <taxon>Dermacoccaceae</taxon>
        <taxon>Luteipulveratus</taxon>
    </lineage>
</organism>
<gene>
    <name evidence="3" type="ORF">P4R38_10355</name>
</gene>
<proteinExistence type="inferred from homology"/>
<dbReference type="Proteomes" id="UP001528912">
    <property type="component" value="Unassembled WGS sequence"/>
</dbReference>
<dbReference type="RefSeq" id="WP_275237498.1">
    <property type="nucleotide sequence ID" value="NZ_JARFJC010000017.1"/>
</dbReference>
<evidence type="ECO:0000313" key="3">
    <source>
        <dbReference type="EMBL" id="MDF8264645.1"/>
    </source>
</evidence>
<sequence>MTTLHPDLTPGTWTIDPAHTTLGFTARHLMVSKVRGKFNEFEGTAVVGEDLESTSVTATVQMESIDTRNEQRDGHLRTNDFFDVANHPTMTFRSTKITADTVEGELTLRGITQPVTFDVEYGGTVNDPNMGTRAGFEATTQINRKDFGVQFNATTEGGGAVVSDKIKIELDVEFVKSA</sequence>
<dbReference type="SUPFAM" id="SSF101874">
    <property type="entry name" value="YceI-like"/>
    <property type="match status" value="1"/>
</dbReference>
<comment type="similarity">
    <text evidence="1">Belongs to the UPF0312 family.</text>
</comment>
<protein>
    <submittedName>
        <fullName evidence="3">YceI family protein</fullName>
    </submittedName>
</protein>
<dbReference type="Gene3D" id="2.40.128.110">
    <property type="entry name" value="Lipid/polyisoprenoid-binding, YceI-like"/>
    <property type="match status" value="1"/>
</dbReference>
<dbReference type="InterPro" id="IPR007372">
    <property type="entry name" value="Lipid/polyisoprenoid-bd_YceI"/>
</dbReference>
<name>A0ABT6C721_9MICO</name>
<reference evidence="3 4" key="1">
    <citation type="submission" date="2023-03" db="EMBL/GenBank/DDBJ databases">
        <title>YIM 133296 draft genome.</title>
        <authorList>
            <person name="Xiong L."/>
        </authorList>
    </citation>
    <scope>NUCLEOTIDE SEQUENCE [LARGE SCALE GENOMIC DNA]</scope>
    <source>
        <strain evidence="3 4">YIM 133296</strain>
    </source>
</reference>
<dbReference type="EMBL" id="JAROAV010000028">
    <property type="protein sequence ID" value="MDF8264645.1"/>
    <property type="molecule type" value="Genomic_DNA"/>
</dbReference>
<feature type="domain" description="Lipid/polyisoprenoid-binding YceI-like" evidence="2">
    <location>
        <begin position="12"/>
        <end position="175"/>
    </location>
</feature>
<dbReference type="Pfam" id="PF04264">
    <property type="entry name" value="YceI"/>
    <property type="match status" value="1"/>
</dbReference>